<dbReference type="AlphaFoldDB" id="A0A2T5J434"/>
<dbReference type="PANTHER" id="PTHR30537">
    <property type="entry name" value="HTH-TYPE TRANSCRIPTIONAL REGULATOR"/>
    <property type="match status" value="1"/>
</dbReference>
<evidence type="ECO:0000256" key="3">
    <source>
        <dbReference type="ARBA" id="ARBA00023125"/>
    </source>
</evidence>
<dbReference type="SUPFAM" id="SSF46785">
    <property type="entry name" value="Winged helix' DNA-binding domain"/>
    <property type="match status" value="1"/>
</dbReference>
<feature type="domain" description="HTH lysR-type" evidence="5">
    <location>
        <begin position="1"/>
        <end position="58"/>
    </location>
</feature>
<dbReference type="FunFam" id="1.10.10.10:FF:000001">
    <property type="entry name" value="LysR family transcriptional regulator"/>
    <property type="match status" value="1"/>
</dbReference>
<dbReference type="InterPro" id="IPR036388">
    <property type="entry name" value="WH-like_DNA-bd_sf"/>
</dbReference>
<dbReference type="EMBL" id="QAON01000001">
    <property type="protein sequence ID" value="PTQ91316.1"/>
    <property type="molecule type" value="Genomic_DNA"/>
</dbReference>
<dbReference type="InterPro" id="IPR036390">
    <property type="entry name" value="WH_DNA-bd_sf"/>
</dbReference>
<comment type="caution">
    <text evidence="6">The sequence shown here is derived from an EMBL/GenBank/DDBJ whole genome shotgun (WGS) entry which is preliminary data.</text>
</comment>
<dbReference type="GO" id="GO:0003700">
    <property type="term" value="F:DNA-binding transcription factor activity"/>
    <property type="evidence" value="ECO:0007669"/>
    <property type="project" value="InterPro"/>
</dbReference>
<protein>
    <submittedName>
        <fullName evidence="6">LysR family transcriptional regulator</fullName>
    </submittedName>
</protein>
<evidence type="ECO:0000313" key="6">
    <source>
        <dbReference type="EMBL" id="PTQ91316.1"/>
    </source>
</evidence>
<organism evidence="6 7">
    <name type="scientific">Agitococcus lubricus</name>
    <dbReference type="NCBI Taxonomy" id="1077255"/>
    <lineage>
        <taxon>Bacteria</taxon>
        <taxon>Pseudomonadati</taxon>
        <taxon>Pseudomonadota</taxon>
        <taxon>Gammaproteobacteria</taxon>
        <taxon>Moraxellales</taxon>
        <taxon>Moraxellaceae</taxon>
        <taxon>Agitococcus</taxon>
    </lineage>
</organism>
<proteinExistence type="inferred from homology"/>
<accession>A0A2T5J434</accession>
<comment type="similarity">
    <text evidence="1">Belongs to the LysR transcriptional regulatory family.</text>
</comment>
<reference evidence="6 7" key="1">
    <citation type="submission" date="2018-04" db="EMBL/GenBank/DDBJ databases">
        <title>Genomic Encyclopedia of Archaeal and Bacterial Type Strains, Phase II (KMG-II): from individual species to whole genera.</title>
        <authorList>
            <person name="Goeker M."/>
        </authorList>
    </citation>
    <scope>NUCLEOTIDE SEQUENCE [LARGE SCALE GENOMIC DNA]</scope>
    <source>
        <strain evidence="6 7">DSM 5822</strain>
    </source>
</reference>
<evidence type="ECO:0000256" key="4">
    <source>
        <dbReference type="ARBA" id="ARBA00023163"/>
    </source>
</evidence>
<dbReference type="GO" id="GO:0006351">
    <property type="term" value="P:DNA-templated transcription"/>
    <property type="evidence" value="ECO:0007669"/>
    <property type="project" value="TreeGrafter"/>
</dbReference>
<gene>
    <name evidence="6" type="ORF">C8N29_101389</name>
</gene>
<keyword evidence="2" id="KW-0805">Transcription regulation</keyword>
<evidence type="ECO:0000313" key="7">
    <source>
        <dbReference type="Proteomes" id="UP000244223"/>
    </source>
</evidence>
<dbReference type="Pfam" id="PF00126">
    <property type="entry name" value="HTH_1"/>
    <property type="match status" value="1"/>
</dbReference>
<name>A0A2T5J434_9GAMM</name>
<evidence type="ECO:0000256" key="2">
    <source>
        <dbReference type="ARBA" id="ARBA00023015"/>
    </source>
</evidence>
<dbReference type="RefSeq" id="WP_107864329.1">
    <property type="nucleotide sequence ID" value="NZ_QAON01000001.1"/>
</dbReference>
<dbReference type="PROSITE" id="PS50931">
    <property type="entry name" value="HTH_LYSR"/>
    <property type="match status" value="1"/>
</dbReference>
<dbReference type="PANTHER" id="PTHR30537:SF3">
    <property type="entry name" value="TRANSCRIPTIONAL REGULATORY PROTEIN"/>
    <property type="match status" value="1"/>
</dbReference>
<dbReference type="InterPro" id="IPR058163">
    <property type="entry name" value="LysR-type_TF_proteobact-type"/>
</dbReference>
<dbReference type="OrthoDB" id="9803735at2"/>
<evidence type="ECO:0000259" key="5">
    <source>
        <dbReference type="PROSITE" id="PS50931"/>
    </source>
</evidence>
<keyword evidence="4" id="KW-0804">Transcription</keyword>
<dbReference type="Pfam" id="PF03466">
    <property type="entry name" value="LysR_substrate"/>
    <property type="match status" value="1"/>
</dbReference>
<dbReference type="InterPro" id="IPR005119">
    <property type="entry name" value="LysR_subst-bd"/>
</dbReference>
<keyword evidence="3" id="KW-0238">DNA-binding</keyword>
<dbReference type="InterPro" id="IPR000847">
    <property type="entry name" value="LysR_HTH_N"/>
</dbReference>
<keyword evidence="7" id="KW-1185">Reference proteome</keyword>
<dbReference type="SUPFAM" id="SSF53850">
    <property type="entry name" value="Periplasmic binding protein-like II"/>
    <property type="match status" value="1"/>
</dbReference>
<dbReference type="Gene3D" id="1.10.10.10">
    <property type="entry name" value="Winged helix-like DNA-binding domain superfamily/Winged helix DNA-binding domain"/>
    <property type="match status" value="1"/>
</dbReference>
<sequence length="288" mass="32552">MDWNNLKYFLAVARLGGLTPAAHSLTTSPSTVSRHIDAMEATLGVRLFLRSQRGYLLTDAGSMLLERVSEVERSMQAVERQSDALQQLTGVVKLTTVESIAHFLLVPNLHLFAARYPQLQVELLVNRNLANLARREADLALRIFNPAQDEHEPDHIVQYVASFYFELYCTPQSLAAVGNDWQKLAHVSWDGAWFRLPMVNWLQALFGQQPPLLRSNTMQTHYQAACSGMVAALLPNFIGDADSRLVKATTIDIDTRQELWLSYHRDLKASSRVMAMRDFIIEVCQQVL</sequence>
<evidence type="ECO:0000256" key="1">
    <source>
        <dbReference type="ARBA" id="ARBA00009437"/>
    </source>
</evidence>
<dbReference type="GO" id="GO:0043565">
    <property type="term" value="F:sequence-specific DNA binding"/>
    <property type="evidence" value="ECO:0007669"/>
    <property type="project" value="TreeGrafter"/>
</dbReference>
<dbReference type="Gene3D" id="3.40.190.290">
    <property type="match status" value="1"/>
</dbReference>
<dbReference type="Proteomes" id="UP000244223">
    <property type="component" value="Unassembled WGS sequence"/>
</dbReference>